<dbReference type="PANTHER" id="PTHR46401:SF2">
    <property type="entry name" value="GLYCOSYLTRANSFERASE WBBK-RELATED"/>
    <property type="match status" value="1"/>
</dbReference>
<gene>
    <name evidence="3" type="ORF">HAV22_28480</name>
</gene>
<keyword evidence="1" id="KW-0808">Transferase</keyword>
<dbReference type="Gene3D" id="3.40.50.2000">
    <property type="entry name" value="Glycogen Phosphorylase B"/>
    <property type="match status" value="2"/>
</dbReference>
<reference evidence="3 4" key="1">
    <citation type="submission" date="2020-03" db="EMBL/GenBank/DDBJ databases">
        <title>Genome sequence of strain Massilia sp. TW-1.</title>
        <authorList>
            <person name="Chaudhary D.K."/>
        </authorList>
    </citation>
    <scope>NUCLEOTIDE SEQUENCE [LARGE SCALE GENOMIC DNA]</scope>
    <source>
        <strain evidence="3 4">TW-1</strain>
    </source>
</reference>
<dbReference type="InterPro" id="IPR001296">
    <property type="entry name" value="Glyco_trans_1"/>
</dbReference>
<accession>A0ABX0PM40</accession>
<dbReference type="EMBL" id="JAAQOM010000024">
    <property type="protein sequence ID" value="NIA57569.1"/>
    <property type="molecule type" value="Genomic_DNA"/>
</dbReference>
<dbReference type="Pfam" id="PF00534">
    <property type="entry name" value="Glycos_transf_1"/>
    <property type="match status" value="1"/>
</dbReference>
<feature type="domain" description="Glycosyl transferase family 1" evidence="2">
    <location>
        <begin position="219"/>
        <end position="378"/>
    </location>
</feature>
<evidence type="ECO:0000313" key="4">
    <source>
        <dbReference type="Proteomes" id="UP000716322"/>
    </source>
</evidence>
<dbReference type="SUPFAM" id="SSF53756">
    <property type="entry name" value="UDP-Glycosyltransferase/glycogen phosphorylase"/>
    <property type="match status" value="1"/>
</dbReference>
<dbReference type="RefSeq" id="WP_166864428.1">
    <property type="nucleotide sequence ID" value="NZ_JAAQOM010000024.1"/>
</dbReference>
<protein>
    <submittedName>
        <fullName evidence="3">Glycosyltransferase family 4 protein</fullName>
    </submittedName>
</protein>
<sequence length="602" mass="64525">MRIVLDLQGAQTASRFRGIGRYTMALTRGILRHAGDHEVWLVLNGALDESVAAVRAGFAGLVPRERIRVFEPPGRVAEMDSRAAPRCRAAEMIREQFIALLEPDVVLVTSLFEGYVDDAVGSVGTFIDGARTAVILYDLIPLLNQDVYLGSPAQRQCYMRKIESLRRAGRLLAISDYAREEAIAALDLPPDRIVAISTAVDESFVPAEPTADALDALRQRFGITRPFVMCAPGGYDSRKNLPGLITAYGLLPADLRAGHQLLIASRLTDHDRVQLEKHAQSNGLAKNELILTGYVSDDMLIALYGAAALFVFPSLHEGFGLPALEAMACGTPVIGSNSTSIPEVIGLEEAMFDPRRPEAIAAKMAEVLGDPAFGARLRVHGRTQAAKFSWDNTARRALRALEALAGTGAPVRPRAREALLQALAAMPALAADDATLLALASSLASLPKPDAPRQLLIDVSGMDDVRPVRELLQASPAGMQAVPVFLSAQGGVWHYRYAPRRASELPGIDADYVADMRVADLRTGDVLVCPCADLHALEAAVADGLFDHLHRNGITLHLAAADPLSANVPAWMGSLVALADDVHAGDPAWPAIEALIQSRSMA</sequence>
<proteinExistence type="predicted"/>
<dbReference type="Proteomes" id="UP000716322">
    <property type="component" value="Unassembled WGS sequence"/>
</dbReference>
<evidence type="ECO:0000256" key="1">
    <source>
        <dbReference type="ARBA" id="ARBA00022679"/>
    </source>
</evidence>
<dbReference type="CDD" id="cd03809">
    <property type="entry name" value="GT4_MtfB-like"/>
    <property type="match status" value="1"/>
</dbReference>
<comment type="caution">
    <text evidence="3">The sequence shown here is derived from an EMBL/GenBank/DDBJ whole genome shotgun (WGS) entry which is preliminary data.</text>
</comment>
<keyword evidence="4" id="KW-1185">Reference proteome</keyword>
<organism evidence="3 4">
    <name type="scientific">Telluria antibiotica</name>
    <dbReference type="NCBI Taxonomy" id="2717319"/>
    <lineage>
        <taxon>Bacteria</taxon>
        <taxon>Pseudomonadati</taxon>
        <taxon>Pseudomonadota</taxon>
        <taxon>Betaproteobacteria</taxon>
        <taxon>Burkholderiales</taxon>
        <taxon>Oxalobacteraceae</taxon>
        <taxon>Telluria group</taxon>
        <taxon>Telluria</taxon>
    </lineage>
</organism>
<dbReference type="PANTHER" id="PTHR46401">
    <property type="entry name" value="GLYCOSYLTRANSFERASE WBBK-RELATED"/>
    <property type="match status" value="1"/>
</dbReference>
<name>A0ABX0PM40_9BURK</name>
<evidence type="ECO:0000313" key="3">
    <source>
        <dbReference type="EMBL" id="NIA57569.1"/>
    </source>
</evidence>
<evidence type="ECO:0000259" key="2">
    <source>
        <dbReference type="Pfam" id="PF00534"/>
    </source>
</evidence>